<dbReference type="KEGG" id="vg:80534086"/>
<protein>
    <submittedName>
        <fullName evidence="1">BRO-H</fullName>
    </submittedName>
</protein>
<dbReference type="EMBL" id="MH124167">
    <property type="protein sequence ID" value="AXU41579.1"/>
    <property type="molecule type" value="Genomic_DNA"/>
</dbReference>
<evidence type="ECO:0000313" key="1">
    <source>
        <dbReference type="EMBL" id="AXU41579.1"/>
    </source>
</evidence>
<evidence type="ECO:0000313" key="2">
    <source>
        <dbReference type="Proteomes" id="UP000501969"/>
    </source>
</evidence>
<dbReference type="GeneID" id="80534086"/>
<proteinExistence type="predicted"/>
<reference evidence="1 2" key="1">
    <citation type="submission" date="2018-03" db="EMBL/GenBank/DDBJ databases">
        <title>Complete genome sequence of a second alphabaculovirus from the true armyworm, Mythimna unipuncta.</title>
        <authorList>
            <person name="Harrison R.L."/>
            <person name="Mowery J.D."/>
            <person name="Bauchan G.R."/>
            <person name="Theilmann D.A."/>
            <person name="Erlandson M.A."/>
        </authorList>
    </citation>
    <scope>NUCLEOTIDE SEQUENCE [LARGE SCALE GENOMIC DNA]</scope>
    <source>
        <strain evidence="1 2">KY310</strain>
    </source>
</reference>
<name>A0A346TPR9_9ABAC</name>
<dbReference type="RefSeq" id="YP_010796591.1">
    <property type="nucleotide sequence ID" value="NC_076031.1"/>
</dbReference>
<organism evidence="1 2">
    <name type="scientific">Mythimna unipuncta nucleopolyhedrovirus</name>
    <dbReference type="NCBI Taxonomy" id="447897"/>
    <lineage>
        <taxon>Viruses</taxon>
        <taxon>Viruses incertae sedis</taxon>
        <taxon>Naldaviricetes</taxon>
        <taxon>Lefavirales</taxon>
        <taxon>Baculoviridae</taxon>
        <taxon>Alphabaculovirus</taxon>
    </lineage>
</organism>
<dbReference type="Proteomes" id="UP000501969">
    <property type="component" value="Segment"/>
</dbReference>
<keyword evidence="2" id="KW-1185">Reference proteome</keyword>
<accession>A0A346TPR9</accession>
<sequence>MLLLNRVYTKSDDVKVNHVIVVFFNNRSLELFVQKSSIKKVIGEDAADGLICLRFWCMVDDIEHQWKKLYSCQPRITQYEHLVGPQNFCSLDNSQEQRNYYKWLKFTFNDIKKQIRKVNLTKLAITVKNKAFMKFREYEIQHQLHEGNYIICAGAATDDSVRAGQPDGSTEEETTKDSCEKMITTNNCDDVASLVYSITDDDNETVIVYEDSDEDSHDNIGNTILQRKFSYDAVFRNESLESYLYIATTPYYRSKNIFVIGTTADIVENLNVLNAYRIENDKYFYHSVINCGRHANNCFDYISMVYQSARLDYSHQLFRLEDTDVSDIVIISSYAK</sequence>